<comment type="caution">
    <text evidence="2">The sequence shown here is derived from an EMBL/GenBank/DDBJ whole genome shotgun (WGS) entry which is preliminary data.</text>
</comment>
<name>A0AA88CPA1_FICCA</name>
<dbReference type="Gramene" id="FCD_00000909-RA">
    <property type="protein sequence ID" value="FCD_00000909-RA:cds"/>
    <property type="gene ID" value="FCD_00000909"/>
</dbReference>
<protein>
    <submittedName>
        <fullName evidence="2">Uncharacterized protein</fullName>
    </submittedName>
</protein>
<accession>A0AA88CPA1</accession>
<organism evidence="2 3">
    <name type="scientific">Ficus carica</name>
    <name type="common">Common fig</name>
    <dbReference type="NCBI Taxonomy" id="3494"/>
    <lineage>
        <taxon>Eukaryota</taxon>
        <taxon>Viridiplantae</taxon>
        <taxon>Streptophyta</taxon>
        <taxon>Embryophyta</taxon>
        <taxon>Tracheophyta</taxon>
        <taxon>Spermatophyta</taxon>
        <taxon>Magnoliopsida</taxon>
        <taxon>eudicotyledons</taxon>
        <taxon>Gunneridae</taxon>
        <taxon>Pentapetalae</taxon>
        <taxon>rosids</taxon>
        <taxon>fabids</taxon>
        <taxon>Rosales</taxon>
        <taxon>Moraceae</taxon>
        <taxon>Ficeae</taxon>
        <taxon>Ficus</taxon>
    </lineage>
</organism>
<keyword evidence="3" id="KW-1185">Reference proteome</keyword>
<proteinExistence type="predicted"/>
<feature type="compositionally biased region" description="Basic and acidic residues" evidence="1">
    <location>
        <begin position="1"/>
        <end position="15"/>
    </location>
</feature>
<dbReference type="Proteomes" id="UP001187192">
    <property type="component" value="Unassembled WGS sequence"/>
</dbReference>
<sequence length="68" mass="7439">MVKASSEVDSHDPSAEKFSPVSFMFSNKLRVHRPRSSPPPPPKPNTPPHFSPPPPRQSPPPPLPPKSP</sequence>
<feature type="region of interest" description="Disordered" evidence="1">
    <location>
        <begin position="1"/>
        <end position="68"/>
    </location>
</feature>
<dbReference type="AlphaFoldDB" id="A0AA88CPA1"/>
<gene>
    <name evidence="2" type="ORF">TIFTF001_001035</name>
</gene>
<dbReference type="EMBL" id="BTGU01000001">
    <property type="protein sequence ID" value="GMN25675.1"/>
    <property type="molecule type" value="Genomic_DNA"/>
</dbReference>
<evidence type="ECO:0000313" key="3">
    <source>
        <dbReference type="Proteomes" id="UP001187192"/>
    </source>
</evidence>
<feature type="compositionally biased region" description="Pro residues" evidence="1">
    <location>
        <begin position="36"/>
        <end position="68"/>
    </location>
</feature>
<evidence type="ECO:0000313" key="2">
    <source>
        <dbReference type="EMBL" id="GMN25675.1"/>
    </source>
</evidence>
<reference evidence="2" key="1">
    <citation type="submission" date="2023-07" db="EMBL/GenBank/DDBJ databases">
        <title>draft genome sequence of fig (Ficus carica).</title>
        <authorList>
            <person name="Takahashi T."/>
            <person name="Nishimura K."/>
        </authorList>
    </citation>
    <scope>NUCLEOTIDE SEQUENCE</scope>
</reference>
<evidence type="ECO:0000256" key="1">
    <source>
        <dbReference type="SAM" id="MobiDB-lite"/>
    </source>
</evidence>